<reference evidence="8 9" key="1">
    <citation type="submission" date="2019-07" db="EMBL/GenBank/DDBJ databases">
        <title>Draft genome for Aliikangiella sp. M105.</title>
        <authorList>
            <person name="Wang G."/>
        </authorList>
    </citation>
    <scope>NUCLEOTIDE SEQUENCE [LARGE SCALE GENOMIC DNA]</scope>
    <source>
        <strain evidence="8 9">M105</strain>
    </source>
</reference>
<feature type="transmembrane region" description="Helical" evidence="7">
    <location>
        <begin position="94"/>
        <end position="111"/>
    </location>
</feature>
<evidence type="ECO:0000313" key="9">
    <source>
        <dbReference type="Proteomes" id="UP000315439"/>
    </source>
</evidence>
<protein>
    <submittedName>
        <fullName evidence="8">DoxX family protein</fullName>
    </submittedName>
</protein>
<feature type="transmembrane region" description="Helical" evidence="7">
    <location>
        <begin position="172"/>
        <end position="194"/>
    </location>
</feature>
<evidence type="ECO:0000256" key="1">
    <source>
        <dbReference type="ARBA" id="ARBA00004651"/>
    </source>
</evidence>
<keyword evidence="4 7" id="KW-0812">Transmembrane</keyword>
<evidence type="ECO:0000256" key="2">
    <source>
        <dbReference type="ARBA" id="ARBA00006679"/>
    </source>
</evidence>
<organism evidence="8 9">
    <name type="scientific">Aliikangiella coralliicola</name>
    <dbReference type="NCBI Taxonomy" id="2592383"/>
    <lineage>
        <taxon>Bacteria</taxon>
        <taxon>Pseudomonadati</taxon>
        <taxon>Pseudomonadota</taxon>
        <taxon>Gammaproteobacteria</taxon>
        <taxon>Oceanospirillales</taxon>
        <taxon>Pleioneaceae</taxon>
        <taxon>Aliikangiella</taxon>
    </lineage>
</organism>
<accession>A0A545UGT2</accession>
<dbReference type="GO" id="GO:0005886">
    <property type="term" value="C:plasma membrane"/>
    <property type="evidence" value="ECO:0007669"/>
    <property type="project" value="UniProtKB-SubCell"/>
</dbReference>
<dbReference type="AlphaFoldDB" id="A0A545UGT2"/>
<dbReference type="RefSeq" id="WP_142893163.1">
    <property type="nucleotide sequence ID" value="NZ_ML660162.1"/>
</dbReference>
<name>A0A545UGT2_9GAMM</name>
<gene>
    <name evidence="8" type="ORF">FLL46_09065</name>
</gene>
<feature type="transmembrane region" description="Helical" evidence="7">
    <location>
        <begin position="69"/>
        <end position="87"/>
    </location>
</feature>
<dbReference type="InterPro" id="IPR032808">
    <property type="entry name" value="DoxX"/>
</dbReference>
<dbReference type="Pfam" id="PF07681">
    <property type="entry name" value="DoxX"/>
    <property type="match status" value="1"/>
</dbReference>
<keyword evidence="3" id="KW-1003">Cell membrane</keyword>
<sequence>MKLVENYYKLHNAIFNKTDLISGLGPLALRLFLFPVFWVAGTNKLNGFEDVVAWFGNSDWGLGLPFPEVMAGLAAGTETIGAILLLIGLATRWIAIPLMVTMLVAIFAVHWENGWQAIHDLNSWGATENTEVAVERLSRAKSILQEHGNYDWLTEKGSIASLNNGIEFGVTYFVMLLALFFSGGGKLFSVDYFLDKHFNKS</sequence>
<feature type="transmembrane region" description="Helical" evidence="7">
    <location>
        <begin position="20"/>
        <end position="40"/>
    </location>
</feature>
<evidence type="ECO:0000256" key="3">
    <source>
        <dbReference type="ARBA" id="ARBA00022475"/>
    </source>
</evidence>
<comment type="subcellular location">
    <subcellularLocation>
        <location evidence="1">Cell membrane</location>
        <topology evidence="1">Multi-pass membrane protein</topology>
    </subcellularLocation>
</comment>
<evidence type="ECO:0000256" key="5">
    <source>
        <dbReference type="ARBA" id="ARBA00022989"/>
    </source>
</evidence>
<evidence type="ECO:0000313" key="8">
    <source>
        <dbReference type="EMBL" id="TQV88655.1"/>
    </source>
</evidence>
<dbReference type="EMBL" id="VIKS01000004">
    <property type="protein sequence ID" value="TQV88655.1"/>
    <property type="molecule type" value="Genomic_DNA"/>
</dbReference>
<dbReference type="Proteomes" id="UP000315439">
    <property type="component" value="Unassembled WGS sequence"/>
</dbReference>
<keyword evidence="6 7" id="KW-0472">Membrane</keyword>
<comment type="caution">
    <text evidence="8">The sequence shown here is derived from an EMBL/GenBank/DDBJ whole genome shotgun (WGS) entry which is preliminary data.</text>
</comment>
<evidence type="ECO:0000256" key="7">
    <source>
        <dbReference type="SAM" id="Phobius"/>
    </source>
</evidence>
<dbReference type="PANTHER" id="PTHR33452">
    <property type="entry name" value="OXIDOREDUCTASE CATD-RELATED"/>
    <property type="match status" value="1"/>
</dbReference>
<dbReference type="InterPro" id="IPR051907">
    <property type="entry name" value="DoxX-like_oxidoreductase"/>
</dbReference>
<evidence type="ECO:0000256" key="6">
    <source>
        <dbReference type="ARBA" id="ARBA00023136"/>
    </source>
</evidence>
<evidence type="ECO:0000256" key="4">
    <source>
        <dbReference type="ARBA" id="ARBA00022692"/>
    </source>
</evidence>
<proteinExistence type="inferred from homology"/>
<keyword evidence="5 7" id="KW-1133">Transmembrane helix</keyword>
<comment type="similarity">
    <text evidence="2">Belongs to the DoxX family.</text>
</comment>
<dbReference type="PANTHER" id="PTHR33452:SF19">
    <property type="entry name" value="DOXX FAMILY PROTEIN"/>
    <property type="match status" value="1"/>
</dbReference>
<keyword evidence="9" id="KW-1185">Reference proteome</keyword>
<dbReference type="OrthoDB" id="346004at2"/>